<sequence length="342" mass="38117">MDHRFSELSRHMQEQHLRSLALSILKQYGAMPDSVQLLQYEDNAVYLVVRNGKSYVLRISVVDGRSPAAQASELEWLLSLAAEKTTVVPTPVATRSSELVVTSALNGSDEPVTSALFEWIPGAAPRHFGPELAAELGRVMARLHEHASGYRPSAPFERPAWGHQEVFDLGATMTSELAWSRLTSADRSMLREVSKKVRDRMPTVGDDWALIHADLHRGNVVVMPTGEVAVIDFDDCGWGHYMLDIATMLSSILRTCLDDRDEYARLAAEYLAGYREVRNLPASSSALNEFLVLRDMIILNFMVSSRNDAVVAYMPQRGNGILALMCRYLRTGLYDGFVSLEV</sequence>
<dbReference type="PANTHER" id="PTHR21064">
    <property type="entry name" value="AMINOGLYCOSIDE PHOSPHOTRANSFERASE DOMAIN-CONTAINING PROTEIN-RELATED"/>
    <property type="match status" value="1"/>
</dbReference>
<organism evidence="3 4">
    <name type="scientific">Fodinicola feengrottensis</name>
    <dbReference type="NCBI Taxonomy" id="435914"/>
    <lineage>
        <taxon>Bacteria</taxon>
        <taxon>Bacillati</taxon>
        <taxon>Actinomycetota</taxon>
        <taxon>Actinomycetes</taxon>
        <taxon>Mycobacteriales</taxon>
        <taxon>Fodinicola</taxon>
    </lineage>
</organism>
<comment type="caution">
    <text evidence="3">The sequence shown here is derived from an EMBL/GenBank/DDBJ whole genome shotgun (WGS) entry which is preliminary data.</text>
</comment>
<dbReference type="InterPro" id="IPR050249">
    <property type="entry name" value="Pseudomonas-type_ThrB"/>
</dbReference>
<name>A0ABN2FWI3_9ACTN</name>
<dbReference type="InterPro" id="IPR002575">
    <property type="entry name" value="Aminoglycoside_PTrfase"/>
</dbReference>
<dbReference type="InterPro" id="IPR011009">
    <property type="entry name" value="Kinase-like_dom_sf"/>
</dbReference>
<evidence type="ECO:0000259" key="2">
    <source>
        <dbReference type="Pfam" id="PF01636"/>
    </source>
</evidence>
<dbReference type="Pfam" id="PF01636">
    <property type="entry name" value="APH"/>
    <property type="match status" value="1"/>
</dbReference>
<evidence type="ECO:0000256" key="1">
    <source>
        <dbReference type="ARBA" id="ARBA00038240"/>
    </source>
</evidence>
<protein>
    <submittedName>
        <fullName evidence="3">Phosphotransferase</fullName>
    </submittedName>
</protein>
<feature type="domain" description="Aminoglycoside phosphotransferase" evidence="2">
    <location>
        <begin position="42"/>
        <end position="278"/>
    </location>
</feature>
<evidence type="ECO:0000313" key="4">
    <source>
        <dbReference type="Proteomes" id="UP001500618"/>
    </source>
</evidence>
<comment type="similarity">
    <text evidence="1">Belongs to the pseudomonas-type ThrB family.</text>
</comment>
<reference evidence="3 4" key="1">
    <citation type="journal article" date="2019" name="Int. J. Syst. Evol. Microbiol.">
        <title>The Global Catalogue of Microorganisms (GCM) 10K type strain sequencing project: providing services to taxonomists for standard genome sequencing and annotation.</title>
        <authorList>
            <consortium name="The Broad Institute Genomics Platform"/>
            <consortium name="The Broad Institute Genome Sequencing Center for Infectious Disease"/>
            <person name="Wu L."/>
            <person name="Ma J."/>
        </authorList>
    </citation>
    <scope>NUCLEOTIDE SEQUENCE [LARGE SCALE GENOMIC DNA]</scope>
    <source>
        <strain evidence="3 4">JCM 14718</strain>
    </source>
</reference>
<accession>A0ABN2FWI3</accession>
<keyword evidence="4" id="KW-1185">Reference proteome</keyword>
<dbReference type="Proteomes" id="UP001500618">
    <property type="component" value="Unassembled WGS sequence"/>
</dbReference>
<evidence type="ECO:0000313" key="3">
    <source>
        <dbReference type="EMBL" id="GAA1661015.1"/>
    </source>
</evidence>
<dbReference type="SUPFAM" id="SSF56112">
    <property type="entry name" value="Protein kinase-like (PK-like)"/>
    <property type="match status" value="1"/>
</dbReference>
<dbReference type="Gene3D" id="3.90.1200.10">
    <property type="match status" value="1"/>
</dbReference>
<gene>
    <name evidence="3" type="ORF">GCM10009765_08080</name>
</gene>
<dbReference type="EMBL" id="BAAANY010000002">
    <property type="protein sequence ID" value="GAA1661015.1"/>
    <property type="molecule type" value="Genomic_DNA"/>
</dbReference>
<dbReference type="PANTHER" id="PTHR21064:SF6">
    <property type="entry name" value="AMINOGLYCOSIDE PHOSPHOTRANSFERASE DOMAIN-CONTAINING PROTEIN"/>
    <property type="match status" value="1"/>
</dbReference>
<proteinExistence type="inferred from homology"/>